<feature type="region of interest" description="Disordered" evidence="1">
    <location>
        <begin position="79"/>
        <end position="106"/>
    </location>
</feature>
<proteinExistence type="predicted"/>
<accession>A0ABV5UB92</accession>
<dbReference type="EMBL" id="JBHMBK010000021">
    <property type="protein sequence ID" value="MFB9687721.1"/>
    <property type="molecule type" value="Genomic_DNA"/>
</dbReference>
<evidence type="ECO:0000256" key="1">
    <source>
        <dbReference type="SAM" id="MobiDB-lite"/>
    </source>
</evidence>
<evidence type="ECO:0000313" key="3">
    <source>
        <dbReference type="Proteomes" id="UP001589535"/>
    </source>
</evidence>
<protein>
    <submittedName>
        <fullName evidence="2">Uncharacterized protein</fullName>
    </submittedName>
</protein>
<keyword evidence="3" id="KW-1185">Reference proteome</keyword>
<evidence type="ECO:0000313" key="2">
    <source>
        <dbReference type="EMBL" id="MFB9687721.1"/>
    </source>
</evidence>
<dbReference type="Proteomes" id="UP001589535">
    <property type="component" value="Unassembled WGS sequence"/>
</dbReference>
<reference evidence="2 3" key="1">
    <citation type="submission" date="2024-09" db="EMBL/GenBank/DDBJ databases">
        <authorList>
            <person name="Sun Q."/>
            <person name="Mori K."/>
        </authorList>
    </citation>
    <scope>NUCLEOTIDE SEQUENCE [LARGE SCALE GENOMIC DNA]</scope>
    <source>
        <strain evidence="2 3">JCM 13852</strain>
    </source>
</reference>
<dbReference type="RefSeq" id="WP_378198558.1">
    <property type="nucleotide sequence ID" value="NZ_JBHMBK010000021.1"/>
</dbReference>
<sequence>MSPEIAAYLLALDLCFRYADGATIQEIVAATGLNYRQVRETLLAFGVTLRAPKPRMPPAPPGMVDAYVVQRKSLAEVGEPWGCRPRRGQTDAAAGGSHDPAPRPSAEVVTTDMIHRNRVIRRFRNSWHAASD</sequence>
<comment type="caution">
    <text evidence="2">The sequence shown here is derived from an EMBL/GenBank/DDBJ whole genome shotgun (WGS) entry which is preliminary data.</text>
</comment>
<organism evidence="2 3">
    <name type="scientific">Amycolatopsis plumensis</name>
    <dbReference type="NCBI Taxonomy" id="236508"/>
    <lineage>
        <taxon>Bacteria</taxon>
        <taxon>Bacillati</taxon>
        <taxon>Actinomycetota</taxon>
        <taxon>Actinomycetes</taxon>
        <taxon>Pseudonocardiales</taxon>
        <taxon>Pseudonocardiaceae</taxon>
        <taxon>Amycolatopsis</taxon>
    </lineage>
</organism>
<name>A0ABV5UB92_9PSEU</name>
<gene>
    <name evidence="2" type="ORF">ACFFTO_26375</name>
</gene>